<dbReference type="AlphaFoldDB" id="A0A1H6CS46"/>
<gene>
    <name evidence="1" type="ORF">SAMN04488133_3690</name>
</gene>
<dbReference type="EMBL" id="FNVN01000009">
    <property type="protein sequence ID" value="SEG75678.1"/>
    <property type="molecule type" value="Genomic_DNA"/>
</dbReference>
<dbReference type="Proteomes" id="UP000236740">
    <property type="component" value="Unassembled WGS sequence"/>
</dbReference>
<accession>A0A1H6CS46</accession>
<organism evidence="1 2">
    <name type="scientific">Halobellus limi</name>
    <dbReference type="NCBI Taxonomy" id="699433"/>
    <lineage>
        <taxon>Archaea</taxon>
        <taxon>Methanobacteriati</taxon>
        <taxon>Methanobacteriota</taxon>
        <taxon>Stenosarchaea group</taxon>
        <taxon>Halobacteria</taxon>
        <taxon>Halobacteriales</taxon>
        <taxon>Haloferacaceae</taxon>
        <taxon>Halobellus</taxon>
    </lineage>
</organism>
<protein>
    <submittedName>
        <fullName evidence="1">Uncharacterized protein</fullName>
    </submittedName>
</protein>
<evidence type="ECO:0000313" key="2">
    <source>
        <dbReference type="Proteomes" id="UP000236740"/>
    </source>
</evidence>
<evidence type="ECO:0000313" key="1">
    <source>
        <dbReference type="EMBL" id="SEG75678.1"/>
    </source>
</evidence>
<dbReference type="RefSeq" id="WP_268806891.1">
    <property type="nucleotide sequence ID" value="NZ_CP031312.1"/>
</dbReference>
<reference evidence="1 2" key="1">
    <citation type="submission" date="2016-10" db="EMBL/GenBank/DDBJ databases">
        <authorList>
            <person name="de Groot N.N."/>
        </authorList>
    </citation>
    <scope>NUCLEOTIDE SEQUENCE [LARGE SCALE GENOMIC DNA]</scope>
    <source>
        <strain evidence="1 2">CGMCC 1.10331</strain>
    </source>
</reference>
<keyword evidence="2" id="KW-1185">Reference proteome</keyword>
<sequence>MPLVPHYPTDEPKRDRRVPDIDEIVDDILGNGDDPQPVVG</sequence>
<proteinExistence type="predicted"/>
<dbReference type="GeneID" id="79021003"/>
<name>A0A1H6CS46_9EURY</name>